<dbReference type="EMBL" id="CACVBM020001095">
    <property type="protein sequence ID" value="CAA7030376.1"/>
    <property type="molecule type" value="Genomic_DNA"/>
</dbReference>
<dbReference type="Proteomes" id="UP000467841">
    <property type="component" value="Unassembled WGS sequence"/>
</dbReference>
<keyword evidence="2" id="KW-1185">Reference proteome</keyword>
<proteinExistence type="predicted"/>
<protein>
    <submittedName>
        <fullName evidence="1">Uncharacterized protein</fullName>
    </submittedName>
</protein>
<sequence>MDIRVALCRDGLSLVFLDRRYGIVVIQEASHDHADLSGEVVVVVTIPLPGGLPAFLHPSLDGVVVRASPAAQILVVSAGSFFLGTYRRPLAGFLLDGTCA</sequence>
<accession>A0A6D2IY30</accession>
<name>A0A6D2IY30_9BRAS</name>
<comment type="caution">
    <text evidence="1">The sequence shown here is derived from an EMBL/GenBank/DDBJ whole genome shotgun (WGS) entry which is preliminary data.</text>
</comment>
<organism evidence="1 2">
    <name type="scientific">Microthlaspi erraticum</name>
    <dbReference type="NCBI Taxonomy" id="1685480"/>
    <lineage>
        <taxon>Eukaryota</taxon>
        <taxon>Viridiplantae</taxon>
        <taxon>Streptophyta</taxon>
        <taxon>Embryophyta</taxon>
        <taxon>Tracheophyta</taxon>
        <taxon>Spermatophyta</taxon>
        <taxon>Magnoliopsida</taxon>
        <taxon>eudicotyledons</taxon>
        <taxon>Gunneridae</taxon>
        <taxon>Pentapetalae</taxon>
        <taxon>rosids</taxon>
        <taxon>malvids</taxon>
        <taxon>Brassicales</taxon>
        <taxon>Brassicaceae</taxon>
        <taxon>Coluteocarpeae</taxon>
        <taxon>Microthlaspi</taxon>
    </lineage>
</organism>
<dbReference type="AlphaFoldDB" id="A0A6D2IY30"/>
<reference evidence="1" key="1">
    <citation type="submission" date="2020-01" db="EMBL/GenBank/DDBJ databases">
        <authorList>
            <person name="Mishra B."/>
        </authorList>
    </citation>
    <scope>NUCLEOTIDE SEQUENCE [LARGE SCALE GENOMIC DNA]</scope>
</reference>
<gene>
    <name evidence="1" type="ORF">MERR_LOCUS17611</name>
</gene>
<evidence type="ECO:0000313" key="2">
    <source>
        <dbReference type="Proteomes" id="UP000467841"/>
    </source>
</evidence>
<evidence type="ECO:0000313" key="1">
    <source>
        <dbReference type="EMBL" id="CAA7030376.1"/>
    </source>
</evidence>